<dbReference type="PANTHER" id="PTHR37320:SF1">
    <property type="entry name" value="RHOPTRY SURFACE PROTEIN CERLI2"/>
    <property type="match status" value="1"/>
</dbReference>
<dbReference type="Proteomes" id="UP000198650">
    <property type="component" value="Unassembled WGS sequence"/>
</dbReference>
<gene>
    <name evidence="3" type="ORF">SAMN05192569_102812</name>
</gene>
<evidence type="ECO:0000259" key="2">
    <source>
        <dbReference type="Pfam" id="PF06605"/>
    </source>
</evidence>
<feature type="domain" description="Tail spike" evidence="2">
    <location>
        <begin position="94"/>
        <end position="341"/>
    </location>
</feature>
<dbReference type="InterPro" id="IPR053336">
    <property type="entry name" value="Rhoptry_Surface_Assoc"/>
</dbReference>
<dbReference type="InterPro" id="IPR010572">
    <property type="entry name" value="Tail_dom"/>
</dbReference>
<dbReference type="Gene3D" id="2.60.40.10">
    <property type="entry name" value="Immunoglobulins"/>
    <property type="match status" value="1"/>
</dbReference>
<dbReference type="InterPro" id="IPR036116">
    <property type="entry name" value="FN3_sf"/>
</dbReference>
<feature type="coiled-coil region" evidence="1">
    <location>
        <begin position="405"/>
        <end position="439"/>
    </location>
</feature>
<dbReference type="RefSeq" id="WP_167359635.1">
    <property type="nucleotide sequence ID" value="NZ_FOJS01000028.1"/>
</dbReference>
<proteinExistence type="predicted"/>
<protein>
    <submittedName>
        <fullName evidence="3">Phage minor structural protein, N-terminal region</fullName>
    </submittedName>
</protein>
<evidence type="ECO:0000313" key="3">
    <source>
        <dbReference type="EMBL" id="SFA50910.1"/>
    </source>
</evidence>
<dbReference type="PANTHER" id="PTHR37320">
    <property type="entry name" value="AG-1 BLOOD STAGE MEMBRANE PROTEIN HOMOLOGUE"/>
    <property type="match status" value="1"/>
</dbReference>
<dbReference type="Pfam" id="PF06605">
    <property type="entry name" value="Prophage_tail"/>
    <property type="match status" value="1"/>
</dbReference>
<dbReference type="SUPFAM" id="SSF49265">
    <property type="entry name" value="Fibronectin type III"/>
    <property type="match status" value="1"/>
</dbReference>
<name>A0A1I0TGP2_9BACL</name>
<keyword evidence="1" id="KW-0175">Coiled coil</keyword>
<keyword evidence="4" id="KW-1185">Reference proteome</keyword>
<dbReference type="NCBIfam" id="TIGR01665">
    <property type="entry name" value="put_anti_recept"/>
    <property type="match status" value="1"/>
</dbReference>
<dbReference type="STRING" id="186116.SAMN05192569_102812"/>
<organism evidence="3 4">
    <name type="scientific">Parageobacillus thermantarcticus</name>
    <dbReference type="NCBI Taxonomy" id="186116"/>
    <lineage>
        <taxon>Bacteria</taxon>
        <taxon>Bacillati</taxon>
        <taxon>Bacillota</taxon>
        <taxon>Bacilli</taxon>
        <taxon>Bacillales</taxon>
        <taxon>Anoxybacillaceae</taxon>
        <taxon>Parageobacillus</taxon>
    </lineage>
</organism>
<dbReference type="EMBL" id="FOJS01000028">
    <property type="protein sequence ID" value="SFA50910.1"/>
    <property type="molecule type" value="Genomic_DNA"/>
</dbReference>
<accession>A0A1I0TGP2</accession>
<evidence type="ECO:0000313" key="4">
    <source>
        <dbReference type="Proteomes" id="UP000198650"/>
    </source>
</evidence>
<reference evidence="4" key="1">
    <citation type="submission" date="2016-10" db="EMBL/GenBank/DDBJ databases">
        <authorList>
            <person name="Varghese N."/>
            <person name="Submissions S."/>
        </authorList>
    </citation>
    <scope>NUCLEOTIDE SEQUENCE [LARGE SCALE GENOMIC DNA]</scope>
    <source>
        <strain evidence="4">M1</strain>
    </source>
</reference>
<dbReference type="AlphaFoldDB" id="A0A1I0TGP2"/>
<dbReference type="InterPro" id="IPR007119">
    <property type="entry name" value="Phage_tail_spike_N"/>
</dbReference>
<evidence type="ECO:0000256" key="1">
    <source>
        <dbReference type="SAM" id="Coils"/>
    </source>
</evidence>
<dbReference type="InterPro" id="IPR013783">
    <property type="entry name" value="Ig-like_fold"/>
</dbReference>
<dbReference type="Gene3D" id="2.160.10.20">
    <property type="entry name" value="Insect antifreeze protein"/>
    <property type="match status" value="1"/>
</dbReference>
<sequence length="939" mass="102033">MIHIIDGKTDRILSVIDESEFWEDKHTKSLKDTLETFDFTTFANKSFSEYLAERNRVIIPGEDGEYIEFIIENTRKFHGTNGLFIEVYTSASYIELSKAKVIEPQTTPSWTAKQHAEMALSGTEWAVGTVDFAGSRTITIESYTNPYSYLKQIASEFNLELHFRVETDGNKVTRRYVDLIEHVGGWNGREVEFGKDLIGIERKEDFSNIVTALVGIGPERDDGTRLQVFVEDKDALARWGRNGKHLVDVYEPDSSDSNMTLEQLRSLTEAELAKRINSFVEYTGDVVDLEKVPGLEHEKFRLGDTIRIKDTAFTPPLYLEARIHTVERSIKQNGQKTVTLGDYIEYTEEDVFAIYKRLQAEIAKKVSLSKVMEVTYTKEEIDTKDSTVYQDSTYYADAVSETKKQEAIQVAADDATQKANQAEQNAKQYAEQYTQQYAEQKAPSETPAVPANFSATGSFKKVVLTWDVDTSKVVAYYELYASQTAGFTPSSTNLIYKGKTSGFTHDVDVNQTWYYRLRAVNAYGQAGAFTNEVSASTVKIISDDILFGAVNAQHIADLAVTAQKLADGAVTDTKIANGAVNNAKLADLSISAEKLQNGVIDNTKLADLAVTAQKLADGAITSAKIANAAIGTAAIQDGAITNAKIANLAVGTGAIQDAAITSAKIASAAVGNAAIQNGAITNAKIATAAVGTAQIQDAAITNAKIANLAVDNAKIANLHGSKITAGTVTADKLNVNSLSAISANLGTVTAGEMTGVVIKTSPTADTEGIVLSGTQFKSNSSTYGSNLTIDNGSVKVDNINNYHSEVKADAINFRRSTTSDASISYYEPPTGSFGELTIRSRDYITMDAKEIRTPNTERGFCGVGGVTTGITGPVAGVGVNFRTKKTYTPSSISLSGTSHNLIYSTHLHAIDISPDGFWLYIDGGDKNNAYRYWRGYYTA</sequence>